<keyword evidence="3" id="KW-1185">Reference proteome</keyword>
<evidence type="ECO:0000256" key="1">
    <source>
        <dbReference type="SAM" id="SignalP"/>
    </source>
</evidence>
<name>A0A5M9JRC6_MONFR</name>
<organism evidence="2 3">
    <name type="scientific">Monilinia fructicola</name>
    <name type="common">Brown rot fungus</name>
    <name type="synonym">Ciboria fructicola</name>
    <dbReference type="NCBI Taxonomy" id="38448"/>
    <lineage>
        <taxon>Eukaryota</taxon>
        <taxon>Fungi</taxon>
        <taxon>Dikarya</taxon>
        <taxon>Ascomycota</taxon>
        <taxon>Pezizomycotina</taxon>
        <taxon>Leotiomycetes</taxon>
        <taxon>Helotiales</taxon>
        <taxon>Sclerotiniaceae</taxon>
        <taxon>Monilinia</taxon>
    </lineage>
</organism>
<gene>
    <name evidence="2" type="ORF">EYC84_002642</name>
</gene>
<dbReference type="Proteomes" id="UP000322873">
    <property type="component" value="Unassembled WGS sequence"/>
</dbReference>
<evidence type="ECO:0000313" key="2">
    <source>
        <dbReference type="EMBL" id="KAA8570342.1"/>
    </source>
</evidence>
<dbReference type="EMBL" id="VICG01000007">
    <property type="protein sequence ID" value="KAA8570342.1"/>
    <property type="molecule type" value="Genomic_DNA"/>
</dbReference>
<dbReference type="AlphaFoldDB" id="A0A5M9JRC6"/>
<feature type="chain" id="PRO_5024305855" evidence="1">
    <location>
        <begin position="24"/>
        <end position="86"/>
    </location>
</feature>
<sequence>MRLMYTHAFLFCYLIFLTREAKASGSSNLWHWIGFVRRGRGKARNEIANHYEIMKLEDESLLFPLLHQQIHSYESHGFHALNSEII</sequence>
<keyword evidence="1" id="KW-0732">Signal</keyword>
<reference evidence="2 3" key="1">
    <citation type="submission" date="2019-06" db="EMBL/GenBank/DDBJ databases">
        <title>Genome Sequence of the Brown Rot Fungal Pathogen Monilinia fructicola.</title>
        <authorList>
            <person name="De Miccolis Angelini R.M."/>
            <person name="Landi L."/>
            <person name="Abate D."/>
            <person name="Pollastro S."/>
            <person name="Romanazzi G."/>
            <person name="Faretra F."/>
        </authorList>
    </citation>
    <scope>NUCLEOTIDE SEQUENCE [LARGE SCALE GENOMIC DNA]</scope>
    <source>
        <strain evidence="2 3">Mfrc123</strain>
    </source>
</reference>
<protein>
    <submittedName>
        <fullName evidence="2">Uncharacterized protein</fullName>
    </submittedName>
</protein>
<proteinExistence type="predicted"/>
<feature type="signal peptide" evidence="1">
    <location>
        <begin position="1"/>
        <end position="23"/>
    </location>
</feature>
<comment type="caution">
    <text evidence="2">The sequence shown here is derived from an EMBL/GenBank/DDBJ whole genome shotgun (WGS) entry which is preliminary data.</text>
</comment>
<evidence type="ECO:0000313" key="3">
    <source>
        <dbReference type="Proteomes" id="UP000322873"/>
    </source>
</evidence>
<accession>A0A5M9JRC6</accession>